<dbReference type="RefSeq" id="WP_217991499.1">
    <property type="nucleotide sequence ID" value="NZ_OBQI01000002.1"/>
</dbReference>
<dbReference type="EMBL" id="OBQI01000002">
    <property type="protein sequence ID" value="SOC48945.1"/>
    <property type="molecule type" value="Genomic_DNA"/>
</dbReference>
<proteinExistence type="predicted"/>
<dbReference type="Proteomes" id="UP000219435">
    <property type="component" value="Unassembled WGS sequence"/>
</dbReference>
<dbReference type="PROSITE" id="PS51257">
    <property type="entry name" value="PROKAR_LIPOPROTEIN"/>
    <property type="match status" value="1"/>
</dbReference>
<dbReference type="Pfam" id="PF04314">
    <property type="entry name" value="PCuAC"/>
    <property type="match status" value="1"/>
</dbReference>
<name>A0A285V472_9ACTN</name>
<evidence type="ECO:0000313" key="3">
    <source>
        <dbReference type="Proteomes" id="UP000219435"/>
    </source>
</evidence>
<feature type="signal peptide" evidence="1">
    <location>
        <begin position="1"/>
        <end position="29"/>
    </location>
</feature>
<dbReference type="PANTHER" id="PTHR36302:SF1">
    <property type="entry name" value="COPPER CHAPERONE PCU(A)C"/>
    <property type="match status" value="1"/>
</dbReference>
<dbReference type="InterPro" id="IPR007410">
    <property type="entry name" value="LpqE-like"/>
</dbReference>
<dbReference type="AlphaFoldDB" id="A0A285V472"/>
<gene>
    <name evidence="2" type="ORF">SAMN05660748_1658</name>
</gene>
<dbReference type="Gene3D" id="2.60.40.1890">
    <property type="entry name" value="PCu(A)C copper chaperone"/>
    <property type="match status" value="1"/>
</dbReference>
<accession>A0A285V472</accession>
<evidence type="ECO:0000256" key="1">
    <source>
        <dbReference type="SAM" id="SignalP"/>
    </source>
</evidence>
<evidence type="ECO:0000313" key="2">
    <source>
        <dbReference type="EMBL" id="SOC48945.1"/>
    </source>
</evidence>
<keyword evidence="1" id="KW-0732">Signal</keyword>
<dbReference type="InterPro" id="IPR036182">
    <property type="entry name" value="PCuAC_sf"/>
</dbReference>
<sequence length="187" mass="18669">MTSSSRSRRPVVQLAVGGMALALALVGCGADTATKDPSAPAAQADAATPEVSVALADGWVKAADTGMTGVFGTLTNRGDEDVTLVAASSPVARTVEMHETVMGADGAMVMQEKAGGIVVPAGGEYELRPGGDHIMLLGLDAPVTVGDDVTVTFETAGGGTIEITANGREFSGAEESYTPGNGAEDDG</sequence>
<protein>
    <recommendedName>
        <fullName evidence="4">Copper(I)-binding protein</fullName>
    </recommendedName>
</protein>
<feature type="chain" id="PRO_5039199907" description="Copper(I)-binding protein" evidence="1">
    <location>
        <begin position="30"/>
        <end position="187"/>
    </location>
</feature>
<organism evidence="2 3">
    <name type="scientific">Blastococcus aggregatus</name>
    <dbReference type="NCBI Taxonomy" id="38502"/>
    <lineage>
        <taxon>Bacteria</taxon>
        <taxon>Bacillati</taxon>
        <taxon>Actinomycetota</taxon>
        <taxon>Actinomycetes</taxon>
        <taxon>Geodermatophilales</taxon>
        <taxon>Geodermatophilaceae</taxon>
        <taxon>Blastococcus</taxon>
    </lineage>
</organism>
<dbReference type="InterPro" id="IPR006311">
    <property type="entry name" value="TAT_signal"/>
</dbReference>
<dbReference type="InterPro" id="IPR058248">
    <property type="entry name" value="Lxx211020-like"/>
</dbReference>
<evidence type="ECO:0008006" key="4">
    <source>
        <dbReference type="Google" id="ProtNLM"/>
    </source>
</evidence>
<dbReference type="PROSITE" id="PS51318">
    <property type="entry name" value="TAT"/>
    <property type="match status" value="1"/>
</dbReference>
<keyword evidence="3" id="KW-1185">Reference proteome</keyword>
<dbReference type="PANTHER" id="PTHR36302">
    <property type="entry name" value="BLR7088 PROTEIN"/>
    <property type="match status" value="1"/>
</dbReference>
<reference evidence="3" key="1">
    <citation type="submission" date="2017-08" db="EMBL/GenBank/DDBJ databases">
        <authorList>
            <person name="Varghese N."/>
            <person name="Submissions S."/>
        </authorList>
    </citation>
    <scope>NUCLEOTIDE SEQUENCE [LARGE SCALE GENOMIC DNA]</scope>
    <source>
        <strain evidence="3">DSM 4725</strain>
    </source>
</reference>
<dbReference type="SUPFAM" id="SSF110087">
    <property type="entry name" value="DR1885-like metal-binding protein"/>
    <property type="match status" value="1"/>
</dbReference>